<dbReference type="InParanoid" id="A0A194R7Y4"/>
<evidence type="ECO:0000256" key="1">
    <source>
        <dbReference type="SAM" id="MobiDB-lite"/>
    </source>
</evidence>
<name>A0A194R7Y4_PAPMA</name>
<gene>
    <name evidence="2" type="ORF">RR48_10798</name>
</gene>
<reference evidence="2 3" key="1">
    <citation type="journal article" date="2015" name="Nat. Commun.">
        <title>Outbred genome sequencing and CRISPR/Cas9 gene editing in butterflies.</title>
        <authorList>
            <person name="Li X."/>
            <person name="Fan D."/>
            <person name="Zhang W."/>
            <person name="Liu G."/>
            <person name="Zhang L."/>
            <person name="Zhao L."/>
            <person name="Fang X."/>
            <person name="Chen L."/>
            <person name="Dong Y."/>
            <person name="Chen Y."/>
            <person name="Ding Y."/>
            <person name="Zhao R."/>
            <person name="Feng M."/>
            <person name="Zhu Y."/>
            <person name="Feng Y."/>
            <person name="Jiang X."/>
            <person name="Zhu D."/>
            <person name="Xiang H."/>
            <person name="Feng X."/>
            <person name="Li S."/>
            <person name="Wang J."/>
            <person name="Zhang G."/>
            <person name="Kronforst M.R."/>
            <person name="Wang W."/>
        </authorList>
    </citation>
    <scope>NUCLEOTIDE SEQUENCE [LARGE SCALE GENOMIC DNA]</scope>
    <source>
        <strain evidence="2">Ya'a_city_454_Pm</strain>
        <tissue evidence="2">Whole body</tissue>
    </source>
</reference>
<dbReference type="Proteomes" id="UP000053240">
    <property type="component" value="Unassembled WGS sequence"/>
</dbReference>
<protein>
    <submittedName>
        <fullName evidence="2">Uncharacterized protein</fullName>
    </submittedName>
</protein>
<sequence>MDYYEVWVTVALAEPKNSKKTVETEQEKEPSKDVNISTDDSIPGSSHLSELTVSHPPSASQSTELQPSQAAVDIRGLEEVSKNANATTEVNSSIQVIPVLI</sequence>
<feature type="region of interest" description="Disordered" evidence="1">
    <location>
        <begin position="17"/>
        <end position="70"/>
    </location>
</feature>
<evidence type="ECO:0000313" key="3">
    <source>
        <dbReference type="Proteomes" id="UP000053240"/>
    </source>
</evidence>
<organism evidence="2 3">
    <name type="scientific">Papilio machaon</name>
    <name type="common">Old World swallowtail butterfly</name>
    <dbReference type="NCBI Taxonomy" id="76193"/>
    <lineage>
        <taxon>Eukaryota</taxon>
        <taxon>Metazoa</taxon>
        <taxon>Ecdysozoa</taxon>
        <taxon>Arthropoda</taxon>
        <taxon>Hexapoda</taxon>
        <taxon>Insecta</taxon>
        <taxon>Pterygota</taxon>
        <taxon>Neoptera</taxon>
        <taxon>Endopterygota</taxon>
        <taxon>Lepidoptera</taxon>
        <taxon>Glossata</taxon>
        <taxon>Ditrysia</taxon>
        <taxon>Papilionoidea</taxon>
        <taxon>Papilionidae</taxon>
        <taxon>Papilioninae</taxon>
        <taxon>Papilio</taxon>
    </lineage>
</organism>
<dbReference type="EMBL" id="KQ460615">
    <property type="protein sequence ID" value="KPJ13614.1"/>
    <property type="molecule type" value="Genomic_DNA"/>
</dbReference>
<feature type="compositionally biased region" description="Polar residues" evidence="1">
    <location>
        <begin position="34"/>
        <end position="69"/>
    </location>
</feature>
<accession>A0A194R7Y4</accession>
<feature type="compositionally biased region" description="Basic and acidic residues" evidence="1">
    <location>
        <begin position="17"/>
        <end position="32"/>
    </location>
</feature>
<evidence type="ECO:0000313" key="2">
    <source>
        <dbReference type="EMBL" id="KPJ13614.1"/>
    </source>
</evidence>
<proteinExistence type="predicted"/>
<dbReference type="AlphaFoldDB" id="A0A194R7Y4"/>
<keyword evidence="3" id="KW-1185">Reference proteome</keyword>